<comment type="caution">
    <text evidence="1">The sequence shown here is derived from an EMBL/GenBank/DDBJ whole genome shotgun (WGS) entry which is preliminary data.</text>
</comment>
<name>A0AAW1Q2I4_9CHLO</name>
<proteinExistence type="predicted"/>
<reference evidence="1 2" key="1">
    <citation type="journal article" date="2024" name="Nat. Commun.">
        <title>Phylogenomics reveals the evolutionary origins of lichenization in chlorophyte algae.</title>
        <authorList>
            <person name="Puginier C."/>
            <person name="Libourel C."/>
            <person name="Otte J."/>
            <person name="Skaloud P."/>
            <person name="Haon M."/>
            <person name="Grisel S."/>
            <person name="Petersen M."/>
            <person name="Berrin J.G."/>
            <person name="Delaux P.M."/>
            <person name="Dal Grande F."/>
            <person name="Keller J."/>
        </authorList>
    </citation>
    <scope>NUCLEOTIDE SEQUENCE [LARGE SCALE GENOMIC DNA]</scope>
    <source>
        <strain evidence="1 2">SAG 2043</strain>
    </source>
</reference>
<evidence type="ECO:0000313" key="2">
    <source>
        <dbReference type="Proteomes" id="UP001489004"/>
    </source>
</evidence>
<accession>A0AAW1Q2I4</accession>
<dbReference type="Proteomes" id="UP001489004">
    <property type="component" value="Unassembled WGS sequence"/>
</dbReference>
<evidence type="ECO:0008006" key="3">
    <source>
        <dbReference type="Google" id="ProtNLM"/>
    </source>
</evidence>
<sequence length="664" mass="71835">MVWAPALPRISRRVKGDFSAADCKGGAKLQRSTMLPVIMAGDVAEAHRTLDRFMIKSIRRSTSKKNLFSAESFGHSHAHSPSKQRSSAAYMLVWSLLAITAVVSVSLMFPKDPSIHHTSPTMHSRAIKENDGIAVGQGQAAASTLIIYVYSNSDPEYSRNLHFFIKNGMRDGDGCEYLVIVQQDPAQPGGDLPPLPSNAQYMYHANECYDWGTFGWAIKTGKVDTAKYTFIIFMNSSTRGPILAPYWPREMHWSQIYTNKLSDKVKLVGSTISCEPAWRGSNRANEMRQIAHVQSYVIATDQVGLKVLQDNGEVFKCYTDMDDTIFNSELGSSLAIYEAGYSVDSLMLRYQGVDWSDRSNWQCNAGLNPYAEFAYDGIELNPMEVVFVKVKDFLLDVGWVAPTMATTYDRWISTKGVQGVVNSNMYAADRDTYRLPKILALQKRDPACFDFDYYLAKSKDLPSSMTRQAAWDHLVNHGQFEGRSFRFTCKLQLPEPVAAIGGTTTGVAAVVAAVEPMPAVAATAEVGPVPVVEVPLEPQPAAEADPKLVAEAVAAEQAVENPQNPDHTHLNVKVRMHTRVIPGAISAADADAAAVAAAAAQQPGAGAIGGTTLGVAQAQQAAQEVQPAAAAVVVPAEVLPVAVGGGTAGVAEVLPAAQARLRNI</sequence>
<gene>
    <name evidence="1" type="ORF">WJX72_001363</name>
</gene>
<protein>
    <recommendedName>
        <fullName evidence="3">Nucleotide-diphospho-sugar transferase domain-containing protein</fullName>
    </recommendedName>
</protein>
<dbReference type="AlphaFoldDB" id="A0AAW1Q2I4"/>
<evidence type="ECO:0000313" key="1">
    <source>
        <dbReference type="EMBL" id="KAK9816513.1"/>
    </source>
</evidence>
<keyword evidence="2" id="KW-1185">Reference proteome</keyword>
<dbReference type="EMBL" id="JALJOR010000005">
    <property type="protein sequence ID" value="KAK9816513.1"/>
    <property type="molecule type" value="Genomic_DNA"/>
</dbReference>
<organism evidence="1 2">
    <name type="scientific">[Myrmecia] bisecta</name>
    <dbReference type="NCBI Taxonomy" id="41462"/>
    <lineage>
        <taxon>Eukaryota</taxon>
        <taxon>Viridiplantae</taxon>
        <taxon>Chlorophyta</taxon>
        <taxon>core chlorophytes</taxon>
        <taxon>Trebouxiophyceae</taxon>
        <taxon>Trebouxiales</taxon>
        <taxon>Trebouxiaceae</taxon>
        <taxon>Myrmecia</taxon>
    </lineage>
</organism>